<proteinExistence type="predicted"/>
<protein>
    <recommendedName>
        <fullName evidence="3">Reverse transcriptase zinc-binding domain-containing protein</fullName>
    </recommendedName>
</protein>
<name>A0ABS2UF23_9LEPT</name>
<gene>
    <name evidence="1" type="ORF">JWG45_17680</name>
</gene>
<dbReference type="Proteomes" id="UP000724686">
    <property type="component" value="Unassembled WGS sequence"/>
</dbReference>
<dbReference type="EMBL" id="JAFFPU010000070">
    <property type="protein sequence ID" value="MBM9578980.1"/>
    <property type="molecule type" value="Genomic_DNA"/>
</dbReference>
<reference evidence="1 2" key="1">
    <citation type="submission" date="2021-02" db="EMBL/GenBank/DDBJ databases">
        <title>Leptospira ainlahdjerensis sp. nov., Leptospira ainazelensis sp. nov., Leptospira abararensis sp. nov. and Leptospira chreensis sp. nov., four new species isolated from water sources in Algeria.</title>
        <authorList>
            <person name="Amara Korba A."/>
            <person name="Kainiu M."/>
            <person name="Vincent A.T."/>
            <person name="Mariet J.-F."/>
            <person name="Veyrier F.J."/>
            <person name="Goarant C."/>
            <person name="Picardeau M."/>
        </authorList>
    </citation>
    <scope>NUCLEOTIDE SEQUENCE [LARGE SCALE GENOMIC DNA]</scope>
    <source>
        <strain evidence="1 2">201903070</strain>
    </source>
</reference>
<evidence type="ECO:0000313" key="1">
    <source>
        <dbReference type="EMBL" id="MBM9578980.1"/>
    </source>
</evidence>
<comment type="caution">
    <text evidence="1">The sequence shown here is derived from an EMBL/GenBank/DDBJ whole genome shotgun (WGS) entry which is preliminary data.</text>
</comment>
<evidence type="ECO:0000313" key="2">
    <source>
        <dbReference type="Proteomes" id="UP000724686"/>
    </source>
</evidence>
<keyword evidence="2" id="KW-1185">Reference proteome</keyword>
<evidence type="ECO:0008006" key="3">
    <source>
        <dbReference type="Google" id="ProtNLM"/>
    </source>
</evidence>
<accession>A0ABS2UF23</accession>
<sequence>MFLESSGVGDSLRKFWVGRPTPPRVYSFIWQLEPGQRRVSRVLQIEPNLLEVPTS</sequence>
<organism evidence="1 2">
    <name type="scientific">Leptospira ainlahdjerensis</name>
    <dbReference type="NCBI Taxonomy" id="2810033"/>
    <lineage>
        <taxon>Bacteria</taxon>
        <taxon>Pseudomonadati</taxon>
        <taxon>Spirochaetota</taxon>
        <taxon>Spirochaetia</taxon>
        <taxon>Leptospirales</taxon>
        <taxon>Leptospiraceae</taxon>
        <taxon>Leptospira</taxon>
    </lineage>
</organism>